<evidence type="ECO:0000313" key="8">
    <source>
        <dbReference type="EMBL" id="AHE98475.1"/>
    </source>
</evidence>
<evidence type="ECO:0000313" key="9">
    <source>
        <dbReference type="Proteomes" id="UP000005289"/>
    </source>
</evidence>
<evidence type="ECO:0000256" key="4">
    <source>
        <dbReference type="ARBA" id="ARBA00023054"/>
    </source>
</evidence>
<dbReference type="Proteomes" id="UP000005289">
    <property type="component" value="Chromosome"/>
</dbReference>
<accession>W0DNL3</accession>
<dbReference type="GO" id="GO:0005524">
    <property type="term" value="F:ATP binding"/>
    <property type="evidence" value="ECO:0007669"/>
    <property type="project" value="UniProtKB-UniRule"/>
</dbReference>
<feature type="coiled-coil region" evidence="6">
    <location>
        <begin position="664"/>
        <end position="894"/>
    </location>
</feature>
<dbReference type="RefSeq" id="WP_006747332.1">
    <property type="nucleotide sequence ID" value="NZ_CP007029.1"/>
</dbReference>
<dbReference type="AlphaFoldDB" id="W0DNL3"/>
<dbReference type="GO" id="GO:0005737">
    <property type="term" value="C:cytoplasm"/>
    <property type="evidence" value="ECO:0007669"/>
    <property type="project" value="UniProtKB-SubCell"/>
</dbReference>
<dbReference type="InterPro" id="IPR011890">
    <property type="entry name" value="SMC_prok"/>
</dbReference>
<sequence length="1163" mass="130248">MRLARIKLAGFKSFVDPTTLMLPGNRVGIVGPNGCGKSNTIDAVRWVMGESSAKHLRGDSSEDVIFNGSASRKPVGQASIELFFDNSEGRLGGEYSGFGEISVRRALSRDGQSKYYLNGQRARKRDVTDLFLGTGLGPRSYAIIEQGMISRLIEARPEELRVYLEEAAGISKYKERRRETENRIRHTRENLERLDDVREEVDRQAGKLTRQAEIAEKYQELAAQRRQRRAELLLLRLRALEQRMETERLQLVAAETALAGLQARAQQKETESEALRLRRVELEQAQQAAQAGFYDVSADVSRLEQSIRHAEAELEREAREQAQLEARVQASAQSAEEARSRVQEAEAAIEAHDLDCEAAVAAQELAEKASETAEQALQAAREERSQWHRAMAEPQQAAQVARTRMDHADQLLQRARLRHERLREERERLPSAEGSADLEQAEGELAVAAQGYEQLQERRAALRDALSERRSELQAEQERFHDSERRAREIAGQLASLKILPGLDRDEDRAAFARWAQEHGIDPGRRVAAQIDVDPGWEAAVEVVLGQWFEAVFASLAELPPALPEAAFRALDPGVGAASFPDDSLAARVRAPDALRALLATVQCAATLDQARARLAAGGAAGTSVVTPDGSWIGPGWLCHRTVDRQVEGVIERLRLERSLEQEAAQLRAQGEAFSARLDELREVLHGLEGDLEQTESGLRESQRETSRLDAQLQRLRERARQADERRRRLDQEIAELEDEIERASEQRDEALAERNEALSRLEGLDRDRERLEQQVAEAERRQREARTAAQQARDRASAMRLAVQEARHRVAIEQGQVERLEQQRAQDRERLAQLQDARIGRLAPLDGWRNDLQQRLEQRQESERALADARADLDACDAELRQLAADLRELAGQVEQGRAGCEERRLQLRELAVQQEQLAGQFGESGFEVEALGADLPEDAAIPAWEETVAILDRKIERLGPINLAAIEEARSLVERSRYLREQHDDLITALETLEGAMQKIDRETRALFRQTYEQVNEGLGHKFRRLFGGGEARLELTGDDLLDTGVAIMARPPGKRLSTIHLMSGGEKALTAAALVFAIFELNPAPFCMLDEVDAPLDEANVGRFCALLQDMSERIQFIFITHNKTTMAMAEQLIGVTMHEPGVSRLVSVDIDAAVELAEA</sequence>
<organism evidence="8 9">
    <name type="scientific">Thioalkalivibrio paradoxus ARh 1</name>
    <dbReference type="NCBI Taxonomy" id="713585"/>
    <lineage>
        <taxon>Bacteria</taxon>
        <taxon>Pseudomonadati</taxon>
        <taxon>Pseudomonadota</taxon>
        <taxon>Gammaproteobacteria</taxon>
        <taxon>Chromatiales</taxon>
        <taxon>Ectothiorhodospiraceae</taxon>
        <taxon>Thioalkalivibrio</taxon>
    </lineage>
</organism>
<protein>
    <recommendedName>
        <fullName evidence="6">Chromosome partition protein Smc</fullName>
    </recommendedName>
</protein>
<gene>
    <name evidence="6" type="primary">smc</name>
    <name evidence="8" type="ORF">THITH_09590</name>
</gene>
<dbReference type="GO" id="GO:0030261">
    <property type="term" value="P:chromosome condensation"/>
    <property type="evidence" value="ECO:0007669"/>
    <property type="project" value="InterPro"/>
</dbReference>
<dbReference type="InterPro" id="IPR003395">
    <property type="entry name" value="RecF/RecN/SMC_N"/>
</dbReference>
<dbReference type="Gene3D" id="3.40.50.300">
    <property type="entry name" value="P-loop containing nucleotide triphosphate hydrolases"/>
    <property type="match status" value="2"/>
</dbReference>
<keyword evidence="1 6" id="KW-0963">Cytoplasm</keyword>
<reference evidence="8 9" key="1">
    <citation type="submission" date="2013-12" db="EMBL/GenBank/DDBJ databases">
        <authorList>
            <consortium name="DOE Joint Genome Institute"/>
            <person name="Muyzer G."/>
            <person name="Huntemann M."/>
            <person name="Han J."/>
            <person name="Chen A."/>
            <person name="Kyrpides N."/>
            <person name="Mavromatis K."/>
            <person name="Markowitz V."/>
            <person name="Palaniappan K."/>
            <person name="Ivanova N."/>
            <person name="Schaumberg A."/>
            <person name="Pati A."/>
            <person name="Liolios K."/>
            <person name="Nordberg H.P."/>
            <person name="Cantor M.N."/>
            <person name="Hua S.X."/>
            <person name="Woyke T."/>
        </authorList>
    </citation>
    <scope>NUCLEOTIDE SEQUENCE [LARGE SCALE GENOMIC DNA]</scope>
    <source>
        <strain evidence="8 9">ARh 1</strain>
    </source>
</reference>
<dbReference type="PANTHER" id="PTHR43977">
    <property type="entry name" value="STRUCTURAL MAINTENANCE OF CHROMOSOMES PROTEIN 3"/>
    <property type="match status" value="1"/>
</dbReference>
<keyword evidence="3 6" id="KW-0067">ATP-binding</keyword>
<dbReference type="CDD" id="cd03278">
    <property type="entry name" value="ABC_SMC_barmotin"/>
    <property type="match status" value="1"/>
</dbReference>
<comment type="similarity">
    <text evidence="6">Belongs to the SMC family.</text>
</comment>
<dbReference type="InterPro" id="IPR027417">
    <property type="entry name" value="P-loop_NTPase"/>
</dbReference>
<dbReference type="EMBL" id="CP007029">
    <property type="protein sequence ID" value="AHE98475.1"/>
    <property type="molecule type" value="Genomic_DNA"/>
</dbReference>
<dbReference type="Gene3D" id="1.10.287.1490">
    <property type="match status" value="1"/>
</dbReference>
<dbReference type="SUPFAM" id="SSF52540">
    <property type="entry name" value="P-loop containing nucleoside triphosphate hydrolases"/>
    <property type="match status" value="2"/>
</dbReference>
<dbReference type="KEGG" id="tti:THITH_09590"/>
<dbReference type="HAMAP" id="MF_01894">
    <property type="entry name" value="Smc_prok"/>
    <property type="match status" value="1"/>
</dbReference>
<dbReference type="OrthoDB" id="9808768at2"/>
<comment type="function">
    <text evidence="6">Required for chromosome condensation and partitioning.</text>
</comment>
<keyword evidence="5 6" id="KW-0238">DNA-binding</keyword>
<keyword evidence="2 6" id="KW-0547">Nucleotide-binding</keyword>
<feature type="binding site" evidence="6">
    <location>
        <begin position="32"/>
        <end position="39"/>
    </location>
    <ligand>
        <name>ATP</name>
        <dbReference type="ChEBI" id="CHEBI:30616"/>
    </ligand>
</feature>
<name>W0DNL3_9GAMM</name>
<comment type="domain">
    <text evidence="6">Contains large globular domains required for ATP hydrolysis at each terminus and a third globular domain forming a flexible hinge near the middle of the molecule. These domains are separated by coiled-coil structures.</text>
</comment>
<dbReference type="Pfam" id="PF02463">
    <property type="entry name" value="SMC_N"/>
    <property type="match status" value="1"/>
</dbReference>
<dbReference type="GO" id="GO:0006260">
    <property type="term" value="P:DNA replication"/>
    <property type="evidence" value="ECO:0007669"/>
    <property type="project" value="UniProtKB-UniRule"/>
</dbReference>
<evidence type="ECO:0000256" key="5">
    <source>
        <dbReference type="ARBA" id="ARBA00023125"/>
    </source>
</evidence>
<feature type="coiled-coil region" evidence="6">
    <location>
        <begin position="170"/>
        <end position="479"/>
    </location>
</feature>
<dbReference type="GO" id="GO:0016887">
    <property type="term" value="F:ATP hydrolysis activity"/>
    <property type="evidence" value="ECO:0007669"/>
    <property type="project" value="InterPro"/>
</dbReference>
<evidence type="ECO:0000259" key="7">
    <source>
        <dbReference type="Pfam" id="PF02463"/>
    </source>
</evidence>
<feature type="domain" description="RecF/RecN/SMC N-terminal" evidence="7">
    <location>
        <begin position="3"/>
        <end position="1147"/>
    </location>
</feature>
<dbReference type="HOGENOM" id="CLU_001042_2_2_6"/>
<evidence type="ECO:0000256" key="1">
    <source>
        <dbReference type="ARBA" id="ARBA00022490"/>
    </source>
</evidence>
<dbReference type="GO" id="GO:0007062">
    <property type="term" value="P:sister chromatid cohesion"/>
    <property type="evidence" value="ECO:0007669"/>
    <property type="project" value="InterPro"/>
</dbReference>
<dbReference type="NCBIfam" id="TIGR02168">
    <property type="entry name" value="SMC_prok_B"/>
    <property type="match status" value="1"/>
</dbReference>
<dbReference type="InterPro" id="IPR024704">
    <property type="entry name" value="SMC"/>
</dbReference>
<evidence type="ECO:0000256" key="2">
    <source>
        <dbReference type="ARBA" id="ARBA00022741"/>
    </source>
</evidence>
<comment type="subcellular location">
    <subcellularLocation>
        <location evidence="6">Cytoplasm</location>
    </subcellularLocation>
</comment>
<evidence type="ECO:0000256" key="6">
    <source>
        <dbReference type="HAMAP-Rule" id="MF_01894"/>
    </source>
</evidence>
<keyword evidence="9" id="KW-1185">Reference proteome</keyword>
<dbReference type="STRING" id="713585.THITH_09590"/>
<evidence type="ECO:0000256" key="3">
    <source>
        <dbReference type="ARBA" id="ARBA00022840"/>
    </source>
</evidence>
<dbReference type="PIRSF" id="PIRSF005719">
    <property type="entry name" value="SMC"/>
    <property type="match status" value="1"/>
</dbReference>
<proteinExistence type="inferred from homology"/>
<keyword evidence="4 6" id="KW-0175">Coiled coil</keyword>
<dbReference type="GO" id="GO:0003677">
    <property type="term" value="F:DNA binding"/>
    <property type="evidence" value="ECO:0007669"/>
    <property type="project" value="UniProtKB-UniRule"/>
</dbReference>
<comment type="subunit">
    <text evidence="6">Homodimer.</text>
</comment>
<dbReference type="GO" id="GO:0007059">
    <property type="term" value="P:chromosome segregation"/>
    <property type="evidence" value="ECO:0007669"/>
    <property type="project" value="UniProtKB-UniRule"/>
</dbReference>